<dbReference type="Pfam" id="PF02117">
    <property type="entry name" value="7TM_GPCR_Sra"/>
    <property type="match status" value="1"/>
</dbReference>
<feature type="transmembrane region" description="Helical" evidence="6">
    <location>
        <begin position="555"/>
        <end position="577"/>
    </location>
</feature>
<name>A0A9P1IB58_9PELO</name>
<feature type="transmembrane region" description="Helical" evidence="6">
    <location>
        <begin position="614"/>
        <end position="634"/>
    </location>
</feature>
<feature type="transmembrane region" description="Helical" evidence="6">
    <location>
        <begin position="109"/>
        <end position="130"/>
    </location>
</feature>
<evidence type="ECO:0000256" key="2">
    <source>
        <dbReference type="ARBA" id="ARBA00006860"/>
    </source>
</evidence>
<evidence type="ECO:0008006" key="9">
    <source>
        <dbReference type="Google" id="ProtNLM"/>
    </source>
</evidence>
<dbReference type="PANTHER" id="PTHR31216">
    <property type="entry name" value="SERPENTINE RECEPTOR CLASS BETA-1-RELATED-RELATED"/>
    <property type="match status" value="1"/>
</dbReference>
<feature type="transmembrane region" description="Helical" evidence="6">
    <location>
        <begin position="29"/>
        <end position="49"/>
    </location>
</feature>
<comment type="subcellular location">
    <subcellularLocation>
        <location evidence="1">Membrane</location>
        <topology evidence="1">Multi-pass membrane protein</topology>
    </subcellularLocation>
</comment>
<evidence type="ECO:0000256" key="1">
    <source>
        <dbReference type="ARBA" id="ARBA00004141"/>
    </source>
</evidence>
<feature type="transmembrane region" description="Helical" evidence="6">
    <location>
        <begin position="150"/>
        <end position="172"/>
    </location>
</feature>
<accession>A0A9P1IB58</accession>
<keyword evidence="4 6" id="KW-1133">Transmembrane helix</keyword>
<protein>
    <recommendedName>
        <fullName evidence="9">G-protein coupled receptors family 1 profile domain-containing protein</fullName>
    </recommendedName>
</protein>
<dbReference type="Proteomes" id="UP001152747">
    <property type="component" value="Unassembled WGS sequence"/>
</dbReference>
<comment type="caution">
    <text evidence="7">The sequence shown here is derived from an EMBL/GenBank/DDBJ whole genome shotgun (WGS) entry which is preliminary data.</text>
</comment>
<dbReference type="AlphaFoldDB" id="A0A9P1IB58"/>
<dbReference type="EMBL" id="CANHGI010000002">
    <property type="protein sequence ID" value="CAI5441618.1"/>
    <property type="molecule type" value="Genomic_DNA"/>
</dbReference>
<evidence type="ECO:0000256" key="6">
    <source>
        <dbReference type="SAM" id="Phobius"/>
    </source>
</evidence>
<feature type="transmembrane region" description="Helical" evidence="6">
    <location>
        <begin position="504"/>
        <end position="522"/>
    </location>
</feature>
<gene>
    <name evidence="7" type="ORF">CAMP_LOCUS4255</name>
</gene>
<dbReference type="InterPro" id="IPR008574">
    <property type="entry name" value="Nematodes_ZYG-11_interact"/>
</dbReference>
<reference evidence="7" key="1">
    <citation type="submission" date="2022-11" db="EMBL/GenBank/DDBJ databases">
        <authorList>
            <person name="Kikuchi T."/>
        </authorList>
    </citation>
    <scope>NUCLEOTIDE SEQUENCE</scope>
    <source>
        <strain evidence="7">PS1010</strain>
    </source>
</reference>
<feature type="transmembrane region" description="Helical" evidence="6">
    <location>
        <begin position="61"/>
        <end position="87"/>
    </location>
</feature>
<organism evidence="7 8">
    <name type="scientific">Caenorhabditis angaria</name>
    <dbReference type="NCBI Taxonomy" id="860376"/>
    <lineage>
        <taxon>Eukaryota</taxon>
        <taxon>Metazoa</taxon>
        <taxon>Ecdysozoa</taxon>
        <taxon>Nematoda</taxon>
        <taxon>Chromadorea</taxon>
        <taxon>Rhabditida</taxon>
        <taxon>Rhabditina</taxon>
        <taxon>Rhabditomorpha</taxon>
        <taxon>Rhabditoidea</taxon>
        <taxon>Rhabditidae</taxon>
        <taxon>Peloderinae</taxon>
        <taxon>Caenorhabditis</taxon>
    </lineage>
</organism>
<comment type="similarity">
    <text evidence="2">Belongs to the nematode receptor-like protein srb family.</text>
</comment>
<evidence type="ECO:0000256" key="5">
    <source>
        <dbReference type="ARBA" id="ARBA00023136"/>
    </source>
</evidence>
<evidence type="ECO:0000256" key="4">
    <source>
        <dbReference type="ARBA" id="ARBA00022989"/>
    </source>
</evidence>
<dbReference type="PRINTS" id="PR00699">
    <property type="entry name" value="TMPROTEINSRB"/>
</dbReference>
<dbReference type="GO" id="GO:0004930">
    <property type="term" value="F:G protein-coupled receptor activity"/>
    <property type="evidence" value="ECO:0007669"/>
    <property type="project" value="InterPro"/>
</dbReference>
<keyword evidence="3 6" id="KW-0812">Transmembrane</keyword>
<keyword evidence="8" id="KW-1185">Reference proteome</keyword>
<feature type="transmembrane region" description="Helical" evidence="6">
    <location>
        <begin position="583"/>
        <end position="602"/>
    </location>
</feature>
<dbReference type="GO" id="GO:0007606">
    <property type="term" value="P:sensory perception of chemical stimulus"/>
    <property type="evidence" value="ECO:0007669"/>
    <property type="project" value="InterPro"/>
</dbReference>
<evidence type="ECO:0000313" key="7">
    <source>
        <dbReference type="EMBL" id="CAI5441618.1"/>
    </source>
</evidence>
<sequence>MSNNITKNETIQEICQLNTLIAFYAPYQIVYIINVIISICAIFTGIVFIKTHIWRSTFHQNFKFLLFLYFLAAIMHSILYCVSYILLIERLSNFQYACDINLHQEPYKIVHFMIASCVYSIMFIQCFMVVERVVATIKVTTYESNHKSSFYYFFFTFFCIIVPVSFICWAYEEADYSYPVIHAISPPKGSDNRLNIVYIIGFLTSISALLVLKILKRINKSQESRIEFTLSGRYQALENIYTTKFTTCILVNNMLLAAVYTLATFILRNFEFAKFSDPLYSTVKGIFYLNPLFAFSLPLIASWQLSKIKRERLQKSEKIMALKTKGREGSDAYNQLLNDQWAQHFSKYGNYENLATVAANVKKESEDVASVLSNVIGKWFGLKDIVKDYIAFIGELKNSALDSLIDLQPTVERAKKEFEIFIETMIEHRSISTPNGLHIAELYILSCIFIIVSWVGTLIGFYFAGSVLSVFLLDFGAILMAVIVIPLLAYYWFNGNLSLIKRQFLAATFIFEQGIIFGYINQKHYLDSPYLFLTQAVASFAFPLALDHSSERPKVLGTVLGSTLFAQILAGLCLGHLSLGFLIISILYTALAIALIQFTLGYRQRIDFDDVFVSMHYVFILATFKSIGLCLFGLTSDQYSSQH</sequence>
<evidence type="ECO:0000313" key="8">
    <source>
        <dbReference type="Proteomes" id="UP001152747"/>
    </source>
</evidence>
<dbReference type="Pfam" id="PF05884">
    <property type="entry name" value="ZYG-11_interact"/>
    <property type="match status" value="1"/>
</dbReference>
<feature type="transmembrane region" description="Helical" evidence="6">
    <location>
        <begin position="196"/>
        <end position="215"/>
    </location>
</feature>
<dbReference type="GO" id="GO:0016020">
    <property type="term" value="C:membrane"/>
    <property type="evidence" value="ECO:0007669"/>
    <property type="project" value="UniProtKB-SubCell"/>
</dbReference>
<keyword evidence="5 6" id="KW-0472">Membrane</keyword>
<feature type="transmembrane region" description="Helical" evidence="6">
    <location>
        <begin position="245"/>
        <end position="266"/>
    </location>
</feature>
<feature type="transmembrane region" description="Helical" evidence="6">
    <location>
        <begin position="470"/>
        <end position="492"/>
    </location>
</feature>
<proteinExistence type="inferred from homology"/>
<feature type="transmembrane region" description="Helical" evidence="6">
    <location>
        <begin position="286"/>
        <end position="305"/>
    </location>
</feature>
<dbReference type="PANTHER" id="PTHR31216:SF11">
    <property type="entry name" value="SERPENTINE RECEPTOR CLASS BETA-16-RELATED"/>
    <property type="match status" value="1"/>
</dbReference>
<dbReference type="OrthoDB" id="5805206at2759"/>
<feature type="transmembrane region" description="Helical" evidence="6">
    <location>
        <begin position="442"/>
        <end position="464"/>
    </location>
</feature>
<dbReference type="InterPro" id="IPR002184">
    <property type="entry name" value="7TM_GPCR_serpentine_rcpt_Srb"/>
</dbReference>
<evidence type="ECO:0000256" key="3">
    <source>
        <dbReference type="ARBA" id="ARBA00022692"/>
    </source>
</evidence>
<dbReference type="InterPro" id="IPR000344">
    <property type="entry name" value="7TM_GPCR_serpentine_rcpt_Sra"/>
</dbReference>